<gene>
    <name evidence="2" type="ORF">GCM10009107_14110</name>
</gene>
<accession>A0ABN1JTR1</accession>
<dbReference type="InterPro" id="IPR016181">
    <property type="entry name" value="Acyl_CoA_acyltransferase"/>
</dbReference>
<proteinExistence type="predicted"/>
<dbReference type="Gene3D" id="3.40.630.30">
    <property type="match status" value="1"/>
</dbReference>
<evidence type="ECO:0000313" key="3">
    <source>
        <dbReference type="Proteomes" id="UP001500279"/>
    </source>
</evidence>
<evidence type="ECO:0000256" key="1">
    <source>
        <dbReference type="SAM" id="MobiDB-lite"/>
    </source>
</evidence>
<protein>
    <recommendedName>
        <fullName evidence="4">N-acetyltransferase domain-containing protein</fullName>
    </recommendedName>
</protein>
<keyword evidence="3" id="KW-1185">Reference proteome</keyword>
<dbReference type="SUPFAM" id="SSF55729">
    <property type="entry name" value="Acyl-CoA N-acyltransferases (Nat)"/>
    <property type="match status" value="1"/>
</dbReference>
<comment type="caution">
    <text evidence="2">The sequence shown here is derived from an EMBL/GenBank/DDBJ whole genome shotgun (WGS) entry which is preliminary data.</text>
</comment>
<feature type="region of interest" description="Disordered" evidence="1">
    <location>
        <begin position="99"/>
        <end position="123"/>
    </location>
</feature>
<feature type="compositionally biased region" description="Low complexity" evidence="1">
    <location>
        <begin position="111"/>
        <end position="123"/>
    </location>
</feature>
<dbReference type="Proteomes" id="UP001500279">
    <property type="component" value="Unassembled WGS sequence"/>
</dbReference>
<dbReference type="EMBL" id="BAAAEW010000006">
    <property type="protein sequence ID" value="GAA0746516.1"/>
    <property type="molecule type" value="Genomic_DNA"/>
</dbReference>
<sequence>MQPLLRKAVNDDASAVAEVIISSRKAFIPYAPMAHSAVETHHWVRNILMPSCRVSVACMAEAVVGILATSEAKGISWIDQLYVLPGFVGQGMGLRRFPGPSGSIHSRPMQAHAASTSGTASAR</sequence>
<organism evidence="2 3">
    <name type="scientific">Ideonella azotifigens</name>
    <dbReference type="NCBI Taxonomy" id="513160"/>
    <lineage>
        <taxon>Bacteria</taxon>
        <taxon>Pseudomonadati</taxon>
        <taxon>Pseudomonadota</taxon>
        <taxon>Betaproteobacteria</taxon>
        <taxon>Burkholderiales</taxon>
        <taxon>Sphaerotilaceae</taxon>
        <taxon>Ideonella</taxon>
    </lineage>
</organism>
<evidence type="ECO:0008006" key="4">
    <source>
        <dbReference type="Google" id="ProtNLM"/>
    </source>
</evidence>
<name>A0ABN1JTR1_9BURK</name>
<evidence type="ECO:0000313" key="2">
    <source>
        <dbReference type="EMBL" id="GAA0746516.1"/>
    </source>
</evidence>
<reference evidence="2 3" key="1">
    <citation type="journal article" date="2019" name="Int. J. Syst. Evol. Microbiol.">
        <title>The Global Catalogue of Microorganisms (GCM) 10K type strain sequencing project: providing services to taxonomists for standard genome sequencing and annotation.</title>
        <authorList>
            <consortium name="The Broad Institute Genomics Platform"/>
            <consortium name="The Broad Institute Genome Sequencing Center for Infectious Disease"/>
            <person name="Wu L."/>
            <person name="Ma J."/>
        </authorList>
    </citation>
    <scope>NUCLEOTIDE SEQUENCE [LARGE SCALE GENOMIC DNA]</scope>
    <source>
        <strain evidence="2 3">JCM 15503</strain>
    </source>
</reference>